<dbReference type="AlphaFoldDB" id="A0A7Y9E7X6"/>
<feature type="domain" description="RsiG-like" evidence="3">
    <location>
        <begin position="19"/>
        <end position="77"/>
    </location>
</feature>
<dbReference type="Proteomes" id="UP000535511">
    <property type="component" value="Unassembled WGS sequence"/>
</dbReference>
<dbReference type="InterPro" id="IPR055209">
    <property type="entry name" value="RsiG-like_dom"/>
</dbReference>
<comment type="caution">
    <text evidence="4">The sequence shown here is derived from an EMBL/GenBank/DDBJ whole genome shotgun (WGS) entry which is preliminary data.</text>
</comment>
<evidence type="ECO:0000256" key="2">
    <source>
        <dbReference type="SAM" id="MobiDB-lite"/>
    </source>
</evidence>
<evidence type="ECO:0000313" key="5">
    <source>
        <dbReference type="Proteomes" id="UP000535511"/>
    </source>
</evidence>
<protein>
    <recommendedName>
        <fullName evidence="3">RsiG-like domain-containing protein</fullName>
    </recommendedName>
</protein>
<sequence length="171" mass="19416">MNAKPASDTRRRSVTSTVPSPDLAGLELQQLRDYRHGLEAEEEKVSYWRRLVHARLDVLEAESHTSTPLAVEDLVRVLGDTGSGQSRRALVRFRAADPLPDLPVLSEMWVTEVDPHDPGQVADALERLRVAEQQLTTYRRALHEHIDEATRELILRYREDPRAALAIIPKE</sequence>
<evidence type="ECO:0000256" key="1">
    <source>
        <dbReference type="SAM" id="Coils"/>
    </source>
</evidence>
<feature type="region of interest" description="Disordered" evidence="2">
    <location>
        <begin position="1"/>
        <end position="22"/>
    </location>
</feature>
<name>A0A7Y9E7X6_9ACTN</name>
<keyword evidence="5" id="KW-1185">Reference proteome</keyword>
<dbReference type="EMBL" id="JACCBG010000001">
    <property type="protein sequence ID" value="NYD42868.1"/>
    <property type="molecule type" value="Genomic_DNA"/>
</dbReference>
<accession>A0A7Y9E7X6</accession>
<dbReference type="RefSeq" id="WP_179664451.1">
    <property type="nucleotide sequence ID" value="NZ_JACCBG010000001.1"/>
</dbReference>
<organism evidence="4 5">
    <name type="scientific">Nocardioides panaciterrulae</name>
    <dbReference type="NCBI Taxonomy" id="661492"/>
    <lineage>
        <taxon>Bacteria</taxon>
        <taxon>Bacillati</taxon>
        <taxon>Actinomycetota</taxon>
        <taxon>Actinomycetes</taxon>
        <taxon>Propionibacteriales</taxon>
        <taxon>Nocardioidaceae</taxon>
        <taxon>Nocardioides</taxon>
    </lineage>
</organism>
<evidence type="ECO:0000313" key="4">
    <source>
        <dbReference type="EMBL" id="NYD42868.1"/>
    </source>
</evidence>
<feature type="coiled-coil region" evidence="1">
    <location>
        <begin position="121"/>
        <end position="148"/>
    </location>
</feature>
<evidence type="ECO:0000259" key="3">
    <source>
        <dbReference type="Pfam" id="PF22802"/>
    </source>
</evidence>
<dbReference type="Pfam" id="PF22802">
    <property type="entry name" value="RsiG"/>
    <property type="match status" value="1"/>
</dbReference>
<reference evidence="4 5" key="1">
    <citation type="submission" date="2020-07" db="EMBL/GenBank/DDBJ databases">
        <title>Sequencing the genomes of 1000 actinobacteria strains.</title>
        <authorList>
            <person name="Klenk H.-P."/>
        </authorList>
    </citation>
    <scope>NUCLEOTIDE SEQUENCE [LARGE SCALE GENOMIC DNA]</scope>
    <source>
        <strain evidence="4 5">DSM 21350</strain>
    </source>
</reference>
<gene>
    <name evidence="4" type="ORF">BJZ21_002951</name>
</gene>
<proteinExistence type="predicted"/>
<keyword evidence="1" id="KW-0175">Coiled coil</keyword>